<accession>A0A2P2IYC4</accession>
<dbReference type="EMBL" id="GGEC01005736">
    <property type="protein sequence ID" value="MBW86219.1"/>
    <property type="molecule type" value="Transcribed_RNA"/>
</dbReference>
<reference evidence="2" key="1">
    <citation type="submission" date="2018-02" db="EMBL/GenBank/DDBJ databases">
        <title>Rhizophora mucronata_Transcriptome.</title>
        <authorList>
            <person name="Meera S.P."/>
            <person name="Sreeshan A."/>
            <person name="Augustine A."/>
        </authorList>
    </citation>
    <scope>NUCLEOTIDE SEQUENCE</scope>
    <source>
        <tissue evidence="2">Leaf</tissue>
    </source>
</reference>
<dbReference type="AlphaFoldDB" id="A0A2P2IYC4"/>
<organism evidence="2">
    <name type="scientific">Rhizophora mucronata</name>
    <name type="common">Asiatic mangrove</name>
    <dbReference type="NCBI Taxonomy" id="61149"/>
    <lineage>
        <taxon>Eukaryota</taxon>
        <taxon>Viridiplantae</taxon>
        <taxon>Streptophyta</taxon>
        <taxon>Embryophyta</taxon>
        <taxon>Tracheophyta</taxon>
        <taxon>Spermatophyta</taxon>
        <taxon>Magnoliopsida</taxon>
        <taxon>eudicotyledons</taxon>
        <taxon>Gunneridae</taxon>
        <taxon>Pentapetalae</taxon>
        <taxon>rosids</taxon>
        <taxon>fabids</taxon>
        <taxon>Malpighiales</taxon>
        <taxon>Rhizophoraceae</taxon>
        <taxon>Rhizophora</taxon>
    </lineage>
</organism>
<evidence type="ECO:0000313" key="2">
    <source>
        <dbReference type="EMBL" id="MBW86219.1"/>
    </source>
</evidence>
<feature type="region of interest" description="Disordered" evidence="1">
    <location>
        <begin position="1"/>
        <end position="30"/>
    </location>
</feature>
<evidence type="ECO:0000256" key="1">
    <source>
        <dbReference type="SAM" id="MobiDB-lite"/>
    </source>
</evidence>
<sequence>MLNDHINYNSHQLGRELNPRHKEQSEVKIH</sequence>
<feature type="compositionally biased region" description="Polar residues" evidence="1">
    <location>
        <begin position="1"/>
        <end position="12"/>
    </location>
</feature>
<protein>
    <submittedName>
        <fullName evidence="2">Uncharacterized protein</fullName>
    </submittedName>
</protein>
<feature type="compositionally biased region" description="Basic and acidic residues" evidence="1">
    <location>
        <begin position="13"/>
        <end position="30"/>
    </location>
</feature>
<proteinExistence type="predicted"/>
<name>A0A2P2IYC4_RHIMU</name>